<feature type="region of interest" description="Disordered" evidence="1">
    <location>
        <begin position="253"/>
        <end position="385"/>
    </location>
</feature>
<reference evidence="3" key="1">
    <citation type="submission" date="2021-11" db="EMBL/GenBank/DDBJ databases">
        <title>Genome sequence.</title>
        <authorList>
            <person name="Sun Q."/>
        </authorList>
    </citation>
    <scope>NUCLEOTIDE SEQUENCE</scope>
    <source>
        <strain evidence="3">JC740</strain>
    </source>
</reference>
<evidence type="ECO:0000256" key="2">
    <source>
        <dbReference type="SAM" id="Phobius"/>
    </source>
</evidence>
<comment type="caution">
    <text evidence="3">The sequence shown here is derived from an EMBL/GenBank/DDBJ whole genome shotgun (WGS) entry which is preliminary data.</text>
</comment>
<feature type="compositionally biased region" description="Low complexity" evidence="1">
    <location>
        <begin position="360"/>
        <end position="372"/>
    </location>
</feature>
<keyword evidence="2" id="KW-0472">Membrane</keyword>
<keyword evidence="2" id="KW-1133">Transmembrane helix</keyword>
<feature type="transmembrane region" description="Helical" evidence="2">
    <location>
        <begin position="213"/>
        <end position="235"/>
    </location>
</feature>
<keyword evidence="4" id="KW-1185">Reference proteome</keyword>
<feature type="compositionally biased region" description="Low complexity" evidence="1">
    <location>
        <begin position="270"/>
        <end position="281"/>
    </location>
</feature>
<evidence type="ECO:0000256" key="1">
    <source>
        <dbReference type="SAM" id="MobiDB-lite"/>
    </source>
</evidence>
<sequence length="564" mass="59146">MSGKTIHELLELPEHVKSPHAYQVFGLQPGEANPENIHQAIANRIHQLKAAKSETSADVWSRAAQVVQTAQRTLTDPRKKSQLDARFGIVALDSPEAPAANPVASSPPSQAEAPVDPLAALLPSASPTAANPPAPHPEAPVEAEVVTPSGVAAPVPQPSPAHHQAVQPAATVTTPDIPSSAAAASNQTVAPLVVQARSPSADRARRRKKSGGWLMGGFLLLGFVVVGCLAAFFFWGPGEVQVVRSNDGVTIRTRRDDSAANQPASTPNNTQAPTPQATRPTSDGIMKTVPSGDRNSRNSLGNYLSENTEPPDTTSMTTGGMQNPPPSATTNDNMGLPGDMSSAMAGMTPTADPTTDDNSSEPTTSPTNTAPAMTPPEPDAPSEATPEMIASGEQAINKAADAIRQANWSAMKDLAEAAEQSAVTPEQKGKAETLYQIADLGTYYRGAVSRGMANLTAGNEFNITDSLSLLVVEADANQLIARRGARNYTYPLDEIPFIVAKALAAFQLPLDSQTGKAAKAVYESVAIKSTPEVRTDAVNQLRSLDSVEGADPQQIANWIESELQ</sequence>
<gene>
    <name evidence="3" type="ORF">LOC71_03805</name>
</gene>
<accession>A0ABS8NCV8</accession>
<feature type="compositionally biased region" description="Polar residues" evidence="1">
    <location>
        <begin position="259"/>
        <end position="269"/>
    </location>
</feature>
<dbReference type="Proteomes" id="UP001430306">
    <property type="component" value="Unassembled WGS sequence"/>
</dbReference>
<evidence type="ECO:0008006" key="5">
    <source>
        <dbReference type="Google" id="ProtNLM"/>
    </source>
</evidence>
<organism evidence="3 4">
    <name type="scientific">Rhodopirellula halodulae</name>
    <dbReference type="NCBI Taxonomy" id="2894198"/>
    <lineage>
        <taxon>Bacteria</taxon>
        <taxon>Pseudomonadati</taxon>
        <taxon>Planctomycetota</taxon>
        <taxon>Planctomycetia</taxon>
        <taxon>Pirellulales</taxon>
        <taxon>Pirellulaceae</taxon>
        <taxon>Rhodopirellula</taxon>
    </lineage>
</organism>
<evidence type="ECO:0000313" key="3">
    <source>
        <dbReference type="EMBL" id="MCC9641387.1"/>
    </source>
</evidence>
<dbReference type="EMBL" id="JAJKFW010000006">
    <property type="protein sequence ID" value="MCC9641387.1"/>
    <property type="molecule type" value="Genomic_DNA"/>
</dbReference>
<protein>
    <recommendedName>
        <fullName evidence="5">J domain-containing protein</fullName>
    </recommendedName>
</protein>
<proteinExistence type="predicted"/>
<evidence type="ECO:0000313" key="4">
    <source>
        <dbReference type="Proteomes" id="UP001430306"/>
    </source>
</evidence>
<name>A0ABS8NCV8_9BACT</name>
<dbReference type="RefSeq" id="WP_230271483.1">
    <property type="nucleotide sequence ID" value="NZ_JAJKFW010000006.1"/>
</dbReference>
<keyword evidence="2" id="KW-0812">Transmembrane</keyword>
<feature type="compositionally biased region" description="Polar residues" evidence="1">
    <location>
        <begin position="297"/>
        <end position="321"/>
    </location>
</feature>